<evidence type="ECO:0000313" key="5">
    <source>
        <dbReference type="Proteomes" id="UP001187531"/>
    </source>
</evidence>
<proteinExistence type="inferred from homology"/>
<evidence type="ECO:0000256" key="2">
    <source>
        <dbReference type="ARBA" id="ARBA00010670"/>
    </source>
</evidence>
<dbReference type="EMBL" id="JAVRJZ010000005">
    <property type="protein sequence ID" value="KAK2722841.1"/>
    <property type="molecule type" value="Genomic_DNA"/>
</dbReference>
<dbReference type="AlphaFoldDB" id="A0AA88IA73"/>
<dbReference type="GO" id="GO:0006915">
    <property type="term" value="P:apoptotic process"/>
    <property type="evidence" value="ECO:0007669"/>
    <property type="project" value="TreeGrafter"/>
</dbReference>
<dbReference type="PANTHER" id="PTHR12478">
    <property type="entry name" value="DNA-DAMAGE-INDUCIBLE TRANSCRIPT 4 PROTEIN DDIT4"/>
    <property type="match status" value="1"/>
</dbReference>
<dbReference type="GO" id="GO:0009968">
    <property type="term" value="P:negative regulation of signal transduction"/>
    <property type="evidence" value="ECO:0007669"/>
    <property type="project" value="InterPro"/>
</dbReference>
<dbReference type="Proteomes" id="UP001187531">
    <property type="component" value="Unassembled WGS sequence"/>
</dbReference>
<comment type="caution">
    <text evidence="4">The sequence shown here is derived from an EMBL/GenBank/DDBJ whole genome shotgun (WGS) entry which is preliminary data.</text>
</comment>
<reference evidence="4" key="1">
    <citation type="submission" date="2023-07" db="EMBL/GenBank/DDBJ databases">
        <title>Chromosome-level genome assembly of Artemia franciscana.</title>
        <authorList>
            <person name="Jo E."/>
        </authorList>
    </citation>
    <scope>NUCLEOTIDE SEQUENCE</scope>
    <source>
        <tissue evidence="4">Whole body</tissue>
    </source>
</reference>
<gene>
    <name evidence="4" type="ORF">QYM36_003138</name>
</gene>
<dbReference type="InterPro" id="IPR012918">
    <property type="entry name" value="RTP801-like"/>
</dbReference>
<evidence type="ECO:0000313" key="4">
    <source>
        <dbReference type="EMBL" id="KAK2722841.1"/>
    </source>
</evidence>
<keyword evidence="5" id="KW-1185">Reference proteome</keyword>
<comment type="subcellular location">
    <subcellularLocation>
        <location evidence="1">Cytoplasm</location>
    </subcellularLocation>
</comment>
<organism evidence="4 5">
    <name type="scientific">Artemia franciscana</name>
    <name type="common">Brine shrimp</name>
    <name type="synonym">Artemia sanfranciscana</name>
    <dbReference type="NCBI Taxonomy" id="6661"/>
    <lineage>
        <taxon>Eukaryota</taxon>
        <taxon>Metazoa</taxon>
        <taxon>Ecdysozoa</taxon>
        <taxon>Arthropoda</taxon>
        <taxon>Crustacea</taxon>
        <taxon>Branchiopoda</taxon>
        <taxon>Anostraca</taxon>
        <taxon>Artemiidae</taxon>
        <taxon>Artemia</taxon>
    </lineage>
</organism>
<dbReference type="Pfam" id="PF07809">
    <property type="entry name" value="RTP801_C"/>
    <property type="match status" value="1"/>
</dbReference>
<dbReference type="GO" id="GO:0032006">
    <property type="term" value="P:regulation of TOR signaling"/>
    <property type="evidence" value="ECO:0007669"/>
    <property type="project" value="TreeGrafter"/>
</dbReference>
<accession>A0AA88IA73</accession>
<dbReference type="Gene3D" id="3.90.470.40">
    <property type="entry name" value="RTP801-like"/>
    <property type="match status" value="1"/>
</dbReference>
<name>A0AA88IA73_ARTSF</name>
<dbReference type="InterPro" id="IPR038281">
    <property type="entry name" value="RTP801-like_C_sf"/>
</dbReference>
<evidence type="ECO:0000256" key="3">
    <source>
        <dbReference type="ARBA" id="ARBA00022490"/>
    </source>
</evidence>
<evidence type="ECO:0000256" key="1">
    <source>
        <dbReference type="ARBA" id="ARBA00004496"/>
    </source>
</evidence>
<protein>
    <submittedName>
        <fullName evidence="4">Uncharacterized protein</fullName>
    </submittedName>
</protein>
<dbReference type="GO" id="GO:0005737">
    <property type="term" value="C:cytoplasm"/>
    <property type="evidence" value="ECO:0007669"/>
    <property type="project" value="UniProtKB-SubCell"/>
</dbReference>
<sequence length="150" mass="17127">MLFSLIVCFERESEDKLEEKDLLSELIMEEIAYGASQLNPNSQLIVPEGMADCIANSIFKMAQYEPCGIKGCVIYFNLDSGKDSDKPRELAKIRCDDYTVAMFEVHVTLHREASRWLKIVPQIFKSLRGSATPIVINKNYTISLKKLFRN</sequence>
<dbReference type="PANTHER" id="PTHR12478:SF16">
    <property type="entry name" value="PROTEIN CHARYBDE-RELATED"/>
    <property type="match status" value="1"/>
</dbReference>
<comment type="similarity">
    <text evidence="2">Belongs to the DDIT4 family.</text>
</comment>
<keyword evidence="3" id="KW-0963">Cytoplasm</keyword>